<dbReference type="GO" id="GO:0008160">
    <property type="term" value="F:protein tyrosine phosphatase activator activity"/>
    <property type="evidence" value="ECO:0007669"/>
    <property type="project" value="TreeGrafter"/>
</dbReference>
<dbReference type="Proteomes" id="UP001302126">
    <property type="component" value="Unassembled WGS sequence"/>
</dbReference>
<evidence type="ECO:0000256" key="8">
    <source>
        <dbReference type="RuleBase" id="RU361210"/>
    </source>
</evidence>
<evidence type="ECO:0000256" key="5">
    <source>
        <dbReference type="ARBA" id="ARBA00023110"/>
    </source>
</evidence>
<feature type="compositionally biased region" description="Basic and acidic residues" evidence="9">
    <location>
        <begin position="57"/>
        <end position="67"/>
    </location>
</feature>
<evidence type="ECO:0000313" key="11">
    <source>
        <dbReference type="Proteomes" id="UP001302126"/>
    </source>
</evidence>
<comment type="function">
    <text evidence="7">PPIases accelerate the folding of proteins. It catalyzes the cis-trans isomerization of proline imidic peptide bonds in oligopeptides. Acts as a regulatory subunit for PP2A-like phosphatases modulating their activity or substrate specificity, probably by inducing a conformational change in the catalytic subunit, a direct target of the PPIase. Can reactivate inactive phosphatase PP2A-phosphatase methylesterase complexes (PP2Ai) in presence of ATP and Mg(2+) by dissociating the inactive form from the complex.</text>
</comment>
<dbReference type="GO" id="GO:0000159">
    <property type="term" value="C:protein phosphatase type 2A complex"/>
    <property type="evidence" value="ECO:0007669"/>
    <property type="project" value="TreeGrafter"/>
</dbReference>
<dbReference type="Gene3D" id="1.20.120.1150">
    <property type="match status" value="1"/>
</dbReference>
<evidence type="ECO:0000256" key="1">
    <source>
        <dbReference type="ARBA" id="ARBA00000971"/>
    </source>
</evidence>
<organism evidence="10 11">
    <name type="scientific">Podospora australis</name>
    <dbReference type="NCBI Taxonomy" id="1536484"/>
    <lineage>
        <taxon>Eukaryota</taxon>
        <taxon>Fungi</taxon>
        <taxon>Dikarya</taxon>
        <taxon>Ascomycota</taxon>
        <taxon>Pezizomycotina</taxon>
        <taxon>Sordariomycetes</taxon>
        <taxon>Sordariomycetidae</taxon>
        <taxon>Sordariales</taxon>
        <taxon>Podosporaceae</taxon>
        <taxon>Podospora</taxon>
    </lineage>
</organism>
<dbReference type="PANTHER" id="PTHR10012:SF5">
    <property type="entry name" value="SERINE_THREONINE-PROTEIN PHOSPHATASE 2A ACTIVATOR 2"/>
    <property type="match status" value="1"/>
</dbReference>
<evidence type="ECO:0000256" key="7">
    <source>
        <dbReference type="ARBA" id="ARBA00025287"/>
    </source>
</evidence>
<comment type="catalytic activity">
    <reaction evidence="1 8">
        <text>[protein]-peptidylproline (omega=180) = [protein]-peptidylproline (omega=0)</text>
        <dbReference type="Rhea" id="RHEA:16237"/>
        <dbReference type="Rhea" id="RHEA-COMP:10747"/>
        <dbReference type="Rhea" id="RHEA-COMP:10748"/>
        <dbReference type="ChEBI" id="CHEBI:83833"/>
        <dbReference type="ChEBI" id="CHEBI:83834"/>
        <dbReference type="EC" id="5.2.1.8"/>
    </reaction>
</comment>
<comment type="subcellular location">
    <subcellularLocation>
        <location evidence="2 8">Cytoplasm</location>
    </subcellularLocation>
</comment>
<sequence>MASSSSPSSSTAVPGWASSSSTGTPTASASASTPPRTGTGTGTSAAPGPSPGLPNLRDLRNRIPKLEPRRRRADPENPTPVPTTPPTPPLPDLSTLTFQVPKRRILTPKDHDLFLASSTFNLILSFIFRLSESVQDRPISSVKESDLTPSVRQILRILSEIETLCRDSPPSDQGGSRFGNKTFRTFLDKLTSRSPPWHSSLLSSSPPSAIPEVQTYLLQSFGNKSRIDYGSGHELNFFMWLLSLSQLSLLSPSDFPSLVLKVFPAYLKAMRLIQLTYYLEPAGSHGVWGLDDYQFLPFLFGASQLLHHPYITPRAIHQELTLEEFGQDYLYLNQVAFVNSTKTVKGLRWHSPMLDDISSSKNWGKIEGGMRRMFVSEVLKKLPVMQHFLFGSLIPAAEGMSSLAESQPEQNDEDDVEGDIEVFDDQDGKRHVHQQSVGWGDCCGIKVPSSLAAAEEMRKRGGGETLRRIPFD</sequence>
<dbReference type="FunFam" id="1.20.120.1150:FF:000002">
    <property type="entry name" value="Serine/threonine-protein phosphatase 2A activator"/>
    <property type="match status" value="1"/>
</dbReference>
<evidence type="ECO:0000256" key="2">
    <source>
        <dbReference type="ARBA" id="ARBA00004496"/>
    </source>
</evidence>
<dbReference type="InterPro" id="IPR037218">
    <property type="entry name" value="PTPA_sf"/>
</dbReference>
<dbReference type="GO" id="GO:0005634">
    <property type="term" value="C:nucleus"/>
    <property type="evidence" value="ECO:0007669"/>
    <property type="project" value="TreeGrafter"/>
</dbReference>
<feature type="region of interest" description="Disordered" evidence="9">
    <location>
        <begin position="1"/>
        <end position="95"/>
    </location>
</feature>
<comment type="caution">
    <text evidence="10">The sequence shown here is derived from an EMBL/GenBank/DDBJ whole genome shotgun (WGS) entry which is preliminary data.</text>
</comment>
<dbReference type="AlphaFoldDB" id="A0AAN6X500"/>
<feature type="compositionally biased region" description="Pro residues" evidence="9">
    <location>
        <begin position="77"/>
        <end position="91"/>
    </location>
</feature>
<evidence type="ECO:0000256" key="3">
    <source>
        <dbReference type="ARBA" id="ARBA00011019"/>
    </source>
</evidence>
<gene>
    <name evidence="10" type="ORF">QBC35DRAFT_481750</name>
</gene>
<reference evidence="10" key="1">
    <citation type="journal article" date="2023" name="Mol. Phylogenet. Evol.">
        <title>Genome-scale phylogeny and comparative genomics of the fungal order Sordariales.</title>
        <authorList>
            <person name="Hensen N."/>
            <person name="Bonometti L."/>
            <person name="Westerberg I."/>
            <person name="Brannstrom I.O."/>
            <person name="Guillou S."/>
            <person name="Cros-Aarteil S."/>
            <person name="Calhoun S."/>
            <person name="Haridas S."/>
            <person name="Kuo A."/>
            <person name="Mondo S."/>
            <person name="Pangilinan J."/>
            <person name="Riley R."/>
            <person name="LaButti K."/>
            <person name="Andreopoulos B."/>
            <person name="Lipzen A."/>
            <person name="Chen C."/>
            <person name="Yan M."/>
            <person name="Daum C."/>
            <person name="Ng V."/>
            <person name="Clum A."/>
            <person name="Steindorff A."/>
            <person name="Ohm R.A."/>
            <person name="Martin F."/>
            <person name="Silar P."/>
            <person name="Natvig D.O."/>
            <person name="Lalanne C."/>
            <person name="Gautier V."/>
            <person name="Ament-Velasquez S.L."/>
            <person name="Kruys A."/>
            <person name="Hutchinson M.I."/>
            <person name="Powell A.J."/>
            <person name="Barry K."/>
            <person name="Miller A.N."/>
            <person name="Grigoriev I.V."/>
            <person name="Debuchy R."/>
            <person name="Gladieux P."/>
            <person name="Hiltunen Thoren M."/>
            <person name="Johannesson H."/>
        </authorList>
    </citation>
    <scope>NUCLEOTIDE SEQUENCE</scope>
    <source>
        <strain evidence="10">PSN309</strain>
    </source>
</reference>
<reference evidence="10" key="2">
    <citation type="submission" date="2023-05" db="EMBL/GenBank/DDBJ databases">
        <authorList>
            <consortium name="Lawrence Berkeley National Laboratory"/>
            <person name="Steindorff A."/>
            <person name="Hensen N."/>
            <person name="Bonometti L."/>
            <person name="Westerberg I."/>
            <person name="Brannstrom I.O."/>
            <person name="Guillou S."/>
            <person name="Cros-Aarteil S."/>
            <person name="Calhoun S."/>
            <person name="Haridas S."/>
            <person name="Kuo A."/>
            <person name="Mondo S."/>
            <person name="Pangilinan J."/>
            <person name="Riley R."/>
            <person name="Labutti K."/>
            <person name="Andreopoulos B."/>
            <person name="Lipzen A."/>
            <person name="Chen C."/>
            <person name="Yanf M."/>
            <person name="Daum C."/>
            <person name="Ng V."/>
            <person name="Clum A."/>
            <person name="Ohm R."/>
            <person name="Martin F."/>
            <person name="Silar P."/>
            <person name="Natvig D."/>
            <person name="Lalanne C."/>
            <person name="Gautier V."/>
            <person name="Ament-Velasquez S.L."/>
            <person name="Kruys A."/>
            <person name="Hutchinson M.I."/>
            <person name="Powell A.J."/>
            <person name="Barry K."/>
            <person name="Miller A.N."/>
            <person name="Grigoriev I.V."/>
            <person name="Debuchy R."/>
            <person name="Gladieux P."/>
            <person name="Thoren M.H."/>
            <person name="Johannesson H."/>
        </authorList>
    </citation>
    <scope>NUCLEOTIDE SEQUENCE</scope>
    <source>
        <strain evidence="10">PSN309</strain>
    </source>
</reference>
<dbReference type="GO" id="GO:0003755">
    <property type="term" value="F:peptidyl-prolyl cis-trans isomerase activity"/>
    <property type="evidence" value="ECO:0007669"/>
    <property type="project" value="UniProtKB-KW"/>
</dbReference>
<dbReference type="SUPFAM" id="SSF140984">
    <property type="entry name" value="PTPA-like"/>
    <property type="match status" value="1"/>
</dbReference>
<dbReference type="Pfam" id="PF03095">
    <property type="entry name" value="PTPA"/>
    <property type="match status" value="1"/>
</dbReference>
<feature type="compositionally biased region" description="Low complexity" evidence="9">
    <location>
        <begin position="1"/>
        <end position="47"/>
    </location>
</feature>
<keyword evidence="6 8" id="KW-0413">Isomerase</keyword>
<dbReference type="EMBL" id="MU864351">
    <property type="protein sequence ID" value="KAK4193483.1"/>
    <property type="molecule type" value="Genomic_DNA"/>
</dbReference>
<accession>A0AAN6X500</accession>
<dbReference type="EC" id="5.2.1.8" evidence="8"/>
<dbReference type="GO" id="GO:0005737">
    <property type="term" value="C:cytoplasm"/>
    <property type="evidence" value="ECO:0007669"/>
    <property type="project" value="UniProtKB-SubCell"/>
</dbReference>
<keyword evidence="5 8" id="KW-0697">Rotamase</keyword>
<evidence type="ECO:0000256" key="4">
    <source>
        <dbReference type="ARBA" id="ARBA00022490"/>
    </source>
</evidence>
<evidence type="ECO:0000256" key="9">
    <source>
        <dbReference type="SAM" id="MobiDB-lite"/>
    </source>
</evidence>
<dbReference type="PANTHER" id="PTHR10012">
    <property type="entry name" value="SERINE/THREONINE-PROTEIN PHOSPHATASE 2A REGULATORY SUBUNIT B"/>
    <property type="match status" value="1"/>
</dbReference>
<evidence type="ECO:0000313" key="10">
    <source>
        <dbReference type="EMBL" id="KAK4193483.1"/>
    </source>
</evidence>
<proteinExistence type="inferred from homology"/>
<dbReference type="GO" id="GO:0007052">
    <property type="term" value="P:mitotic spindle organization"/>
    <property type="evidence" value="ECO:0007669"/>
    <property type="project" value="TreeGrafter"/>
</dbReference>
<keyword evidence="4 8" id="KW-0963">Cytoplasm</keyword>
<dbReference type="InterPro" id="IPR043170">
    <property type="entry name" value="PTPA_C_lid"/>
</dbReference>
<evidence type="ECO:0000256" key="6">
    <source>
        <dbReference type="ARBA" id="ARBA00023235"/>
    </source>
</evidence>
<keyword evidence="11" id="KW-1185">Reference proteome</keyword>
<comment type="similarity">
    <text evidence="3 8">Belongs to the PTPA-type PPIase family.</text>
</comment>
<dbReference type="CDD" id="cd04087">
    <property type="entry name" value="PTPA"/>
    <property type="match status" value="1"/>
</dbReference>
<protein>
    <recommendedName>
        <fullName evidence="8">Serine/threonine-protein phosphatase 2A activator</fullName>
        <ecNumber evidence="8">5.2.1.8</ecNumber>
    </recommendedName>
    <alternativeName>
        <fullName evidence="8">Phosphotyrosyl phosphatase activator</fullName>
    </alternativeName>
</protein>
<name>A0AAN6X500_9PEZI</name>
<dbReference type="InterPro" id="IPR004327">
    <property type="entry name" value="Phstyr_phstse_ac"/>
</dbReference>